<dbReference type="PANTHER" id="PTHR43777">
    <property type="entry name" value="MOLYBDENUM COFACTOR CYTIDYLYLTRANSFERASE"/>
    <property type="match status" value="1"/>
</dbReference>
<reference evidence="2 3" key="1">
    <citation type="submission" date="2021-06" db="EMBL/GenBank/DDBJ databases">
        <title>Faecalicatena sp. nov. isolated from porcine feces.</title>
        <authorList>
            <person name="Oh B.S."/>
            <person name="Lee J.H."/>
        </authorList>
    </citation>
    <scope>NUCLEOTIDE SEQUENCE [LARGE SCALE GENOMIC DNA]</scope>
    <source>
        <strain evidence="2 3">AGMB00832</strain>
    </source>
</reference>
<gene>
    <name evidence="2" type="ORF">HGO97_017940</name>
</gene>
<evidence type="ECO:0000313" key="2">
    <source>
        <dbReference type="EMBL" id="MBU3877688.1"/>
    </source>
</evidence>
<dbReference type="Pfam" id="PF12804">
    <property type="entry name" value="NTP_transf_3"/>
    <property type="match status" value="1"/>
</dbReference>
<evidence type="ECO:0000313" key="3">
    <source>
        <dbReference type="Proteomes" id="UP000723714"/>
    </source>
</evidence>
<dbReference type="CDD" id="cd04182">
    <property type="entry name" value="GT_2_like_f"/>
    <property type="match status" value="1"/>
</dbReference>
<protein>
    <submittedName>
        <fullName evidence="2">EF2563 family selenium-dependent molybdenum hydroxylase system protein</fullName>
    </submittedName>
</protein>
<dbReference type="PANTHER" id="PTHR43777:SF1">
    <property type="entry name" value="MOLYBDENUM COFACTOR CYTIDYLYLTRANSFERASE"/>
    <property type="match status" value="1"/>
</dbReference>
<dbReference type="NCBIfam" id="TIGR03309">
    <property type="entry name" value="matur_yqeB"/>
    <property type="match status" value="1"/>
</dbReference>
<accession>A0ABS6D8A9</accession>
<proteinExistence type="predicted"/>
<name>A0ABS6D8A9_9FIRM</name>
<keyword evidence="3" id="KW-1185">Reference proteome</keyword>
<dbReference type="InterPro" id="IPR025877">
    <property type="entry name" value="MobA-like_NTP_Trfase"/>
</dbReference>
<organism evidence="2 3">
    <name type="scientific">Faecalicatena faecalis</name>
    <dbReference type="NCBI Taxonomy" id="2726362"/>
    <lineage>
        <taxon>Bacteria</taxon>
        <taxon>Bacillati</taxon>
        <taxon>Bacillota</taxon>
        <taxon>Clostridia</taxon>
        <taxon>Lachnospirales</taxon>
        <taxon>Lachnospiraceae</taxon>
        <taxon>Faecalicatena</taxon>
    </lineage>
</organism>
<evidence type="ECO:0000259" key="1">
    <source>
        <dbReference type="Pfam" id="PF12804"/>
    </source>
</evidence>
<dbReference type="InterPro" id="IPR017695">
    <property type="entry name" value="Se-dep_Mo_hydrolase_YqeB"/>
</dbReference>
<dbReference type="RefSeq" id="WP_216244307.1">
    <property type="nucleotide sequence ID" value="NZ_JABACJ020000021.1"/>
</dbReference>
<sequence>MKILIKGAGDLATGIASRLYHSGHQILMTEIAVPLTVRRIVALSRAVYEKEALVEDMKGVLVTCMKEAEAVLAAGDIPVIIDEHAAIAEEYHPDVVIDAILAKKNLGTRIIDAPFVIGVGPGFTAGEDCHCVVETKRGHTLGSTIYEGSAIPNTGVPGNVGGYTIERLIRASAPGRIEPLVSIGDVVEKGQVVALTGGKEVYAQMSGIVRGMLQSGVEVSENLKIGDIDARCEIDHCFTISDKARSVGGGVLEAVTRFEHMRQNYAMVVLAAGRSVRFGDNKLLAAISGRPLYQHTLDRMQAFGDFPQYLVTGYDSIAKEAKEQGIQTVMNYEPKLGISHSIRLGLEACLEEHPDIQGILFSVCDQPNLKAATIQRILNTASVHRGQIICAGNPLRPGNPVLWDRMFFDELGGLTGDNGGRKIMSRLHDKVRYVEAQSEELKDIDLKDDILE</sequence>
<feature type="domain" description="MobA-like NTP transferase" evidence="1">
    <location>
        <begin position="268"/>
        <end position="428"/>
    </location>
</feature>
<dbReference type="EMBL" id="JABACJ020000021">
    <property type="protein sequence ID" value="MBU3877688.1"/>
    <property type="molecule type" value="Genomic_DNA"/>
</dbReference>
<dbReference type="Proteomes" id="UP000723714">
    <property type="component" value="Unassembled WGS sequence"/>
</dbReference>
<comment type="caution">
    <text evidence="2">The sequence shown here is derived from an EMBL/GenBank/DDBJ whole genome shotgun (WGS) entry which is preliminary data.</text>
</comment>